<comment type="caution">
    <text evidence="2">The sequence shown here is derived from an EMBL/GenBank/DDBJ whole genome shotgun (WGS) entry which is preliminary data.</text>
</comment>
<feature type="coiled-coil region" evidence="1">
    <location>
        <begin position="60"/>
        <end position="87"/>
    </location>
</feature>
<evidence type="ECO:0000313" key="3">
    <source>
        <dbReference type="Proteomes" id="UP000265692"/>
    </source>
</evidence>
<name>A0A396S2K3_9BACL</name>
<sequence>MKPTLNRLGRKQNIVAVIVEGKNGEQQHIYDQEVFGFMNEEDKADFTTAVENPLKRKEIIDTLNAHLEDSERYLQELKNRIAETVINIEGLPSSFEVRSLQLLVEEYRNHKTYIEGVAASIELVNELNSEEPSIDDEEEDLKWIAKTLSFPQK</sequence>
<dbReference type="OrthoDB" id="2737286at2"/>
<evidence type="ECO:0000313" key="2">
    <source>
        <dbReference type="EMBL" id="RHW31113.1"/>
    </source>
</evidence>
<organism evidence="2 3">
    <name type="scientific">Ureibacillus yapensis</name>
    <dbReference type="NCBI Taxonomy" id="2304605"/>
    <lineage>
        <taxon>Bacteria</taxon>
        <taxon>Bacillati</taxon>
        <taxon>Bacillota</taxon>
        <taxon>Bacilli</taxon>
        <taxon>Bacillales</taxon>
        <taxon>Caryophanaceae</taxon>
        <taxon>Ureibacillus</taxon>
    </lineage>
</organism>
<dbReference type="EMBL" id="QWEI01000019">
    <property type="protein sequence ID" value="RHW31113.1"/>
    <property type="molecule type" value="Genomic_DNA"/>
</dbReference>
<proteinExistence type="predicted"/>
<dbReference type="AlphaFoldDB" id="A0A396S2K3"/>
<keyword evidence="1" id="KW-0175">Coiled coil</keyword>
<keyword evidence="3" id="KW-1185">Reference proteome</keyword>
<dbReference type="Proteomes" id="UP000265692">
    <property type="component" value="Unassembled WGS sequence"/>
</dbReference>
<gene>
    <name evidence="2" type="ORF">D1B33_18065</name>
</gene>
<evidence type="ECO:0000256" key="1">
    <source>
        <dbReference type="SAM" id="Coils"/>
    </source>
</evidence>
<protein>
    <submittedName>
        <fullName evidence="2">Uncharacterized protein</fullName>
    </submittedName>
</protein>
<dbReference type="RefSeq" id="WP_118877806.1">
    <property type="nucleotide sequence ID" value="NZ_QWEI01000019.1"/>
</dbReference>
<reference evidence="2 3" key="1">
    <citation type="submission" date="2018-08" db="EMBL/GenBank/DDBJ databases">
        <title>Lysinibacillus sp. YLB-03 draft genome sequence.</title>
        <authorList>
            <person name="Yu L."/>
        </authorList>
    </citation>
    <scope>NUCLEOTIDE SEQUENCE [LARGE SCALE GENOMIC DNA]</scope>
    <source>
        <strain evidence="2 3">YLB-03</strain>
    </source>
</reference>
<accession>A0A396S2K3</accession>